<evidence type="ECO:0000256" key="3">
    <source>
        <dbReference type="ARBA" id="ARBA00022676"/>
    </source>
</evidence>
<dbReference type="InterPro" id="IPR029044">
    <property type="entry name" value="Nucleotide-diphossugar_trans"/>
</dbReference>
<dbReference type="PANTHER" id="PTHR43179">
    <property type="entry name" value="RHAMNOSYLTRANSFERASE WBBL"/>
    <property type="match status" value="1"/>
</dbReference>
<dbReference type="SUPFAM" id="SSF53448">
    <property type="entry name" value="Nucleotide-diphospho-sugar transferases"/>
    <property type="match status" value="1"/>
</dbReference>
<dbReference type="RefSeq" id="WP_179110618.1">
    <property type="nucleotide sequence ID" value="NZ_FUKQ01000020.1"/>
</dbReference>
<evidence type="ECO:0000313" key="6">
    <source>
        <dbReference type="EMBL" id="SJN27533.1"/>
    </source>
</evidence>
<dbReference type="InterPro" id="IPR001173">
    <property type="entry name" value="Glyco_trans_2-like"/>
</dbReference>
<protein>
    <submittedName>
        <fullName evidence="6">Putative glycosyltransferase protein</fullName>
    </submittedName>
</protein>
<evidence type="ECO:0000259" key="5">
    <source>
        <dbReference type="Pfam" id="PF00535"/>
    </source>
</evidence>
<comment type="pathway">
    <text evidence="1">Cell wall biogenesis; cell wall polysaccharide biosynthesis.</text>
</comment>
<dbReference type="Pfam" id="PF00535">
    <property type="entry name" value="Glycos_transf_2"/>
    <property type="match status" value="1"/>
</dbReference>
<evidence type="ECO:0000313" key="7">
    <source>
        <dbReference type="Proteomes" id="UP000188342"/>
    </source>
</evidence>
<keyword evidence="3" id="KW-0328">Glycosyltransferase</keyword>
<gene>
    <name evidence="6" type="ORF">FM114_05720</name>
</gene>
<dbReference type="Gene3D" id="3.90.550.10">
    <property type="entry name" value="Spore Coat Polysaccharide Biosynthesis Protein SpsA, Chain A"/>
    <property type="match status" value="1"/>
</dbReference>
<sequence length="290" mass="31856">MNIAVVIPTVDRPDALRRALTAIRGQSQQAQVILVCPPDASRLPEDVRSDSRIAVVDGVKGLTRQRNLAVASIPESIDYIAFFDDDAVPRSDYLEKAAVVLDANPDIVGVTGAVVRDGAQERVELSADEMSAALDASWADDRDGFEPVTGLYGCNMMIRADVVRATLFDERLPLYGWLEDLDFSRRAMTKGRLVKAHGVVTVHQGNSSGGRKQHRRLGYSQICNPVYLWRKGSLEPKDLAVLVGKPVLASLRGSIIGDERPERRERLKGMGLALGDLVRGRFTPERITEL</sequence>
<dbReference type="GO" id="GO:0016757">
    <property type="term" value="F:glycosyltransferase activity"/>
    <property type="evidence" value="ECO:0007669"/>
    <property type="project" value="UniProtKB-KW"/>
</dbReference>
<accession>A0A1R4J770</accession>
<dbReference type="Proteomes" id="UP000188342">
    <property type="component" value="Unassembled WGS sequence"/>
</dbReference>
<evidence type="ECO:0000256" key="1">
    <source>
        <dbReference type="ARBA" id="ARBA00004776"/>
    </source>
</evidence>
<dbReference type="STRING" id="1255658.FM114_05720"/>
<keyword evidence="7" id="KW-1185">Reference proteome</keyword>
<keyword evidence="4 6" id="KW-0808">Transferase</keyword>
<evidence type="ECO:0000256" key="2">
    <source>
        <dbReference type="ARBA" id="ARBA00006739"/>
    </source>
</evidence>
<organism evidence="6 7">
    <name type="scientific">Luteococcus japonicus LSP_Lj1</name>
    <dbReference type="NCBI Taxonomy" id="1255658"/>
    <lineage>
        <taxon>Bacteria</taxon>
        <taxon>Bacillati</taxon>
        <taxon>Actinomycetota</taxon>
        <taxon>Actinomycetes</taxon>
        <taxon>Propionibacteriales</taxon>
        <taxon>Propionibacteriaceae</taxon>
        <taxon>Luteococcus</taxon>
    </lineage>
</organism>
<dbReference type="AlphaFoldDB" id="A0A1R4J770"/>
<comment type="similarity">
    <text evidence="2">Belongs to the glycosyltransferase 2 family.</text>
</comment>
<proteinExistence type="inferred from homology"/>
<evidence type="ECO:0000256" key="4">
    <source>
        <dbReference type="ARBA" id="ARBA00022679"/>
    </source>
</evidence>
<feature type="domain" description="Glycosyltransferase 2-like" evidence="5">
    <location>
        <begin position="5"/>
        <end position="164"/>
    </location>
</feature>
<reference evidence="6 7" key="1">
    <citation type="submission" date="2017-02" db="EMBL/GenBank/DDBJ databases">
        <authorList>
            <person name="Peterson S.W."/>
        </authorList>
    </citation>
    <scope>NUCLEOTIDE SEQUENCE [LARGE SCALE GENOMIC DNA]</scope>
    <source>
        <strain evidence="6 7">LSP_Lj1</strain>
    </source>
</reference>
<dbReference type="PANTHER" id="PTHR43179:SF12">
    <property type="entry name" value="GALACTOFURANOSYLTRANSFERASE GLFT2"/>
    <property type="match status" value="1"/>
</dbReference>
<name>A0A1R4J770_9ACTN</name>
<dbReference type="EMBL" id="FUKQ01000020">
    <property type="protein sequence ID" value="SJN27533.1"/>
    <property type="molecule type" value="Genomic_DNA"/>
</dbReference>